<dbReference type="SUPFAM" id="SSF49464">
    <property type="entry name" value="Carboxypeptidase regulatory domain-like"/>
    <property type="match status" value="1"/>
</dbReference>
<comment type="similarity">
    <text evidence="8 9">Belongs to the TonB-dependent receptor family.</text>
</comment>
<dbReference type="InterPro" id="IPR023997">
    <property type="entry name" value="TonB-dep_OMP_SusC/RagA_CS"/>
</dbReference>
<evidence type="ECO:0000313" key="13">
    <source>
        <dbReference type="EMBL" id="MDC7150018.1"/>
    </source>
</evidence>
<feature type="chain" id="PRO_5043812304" evidence="10">
    <location>
        <begin position="29"/>
        <end position="1047"/>
    </location>
</feature>
<dbReference type="Gene3D" id="2.60.40.1120">
    <property type="entry name" value="Carboxypeptidase-like, regulatory domain"/>
    <property type="match status" value="1"/>
</dbReference>
<keyword evidence="13" id="KW-0675">Receptor</keyword>
<keyword evidence="6 8" id="KW-0472">Membrane</keyword>
<keyword evidence="10" id="KW-0732">Signal</keyword>
<dbReference type="Proteomes" id="UP001213646">
    <property type="component" value="Unassembled WGS sequence"/>
</dbReference>
<feature type="signal peptide" evidence="10">
    <location>
        <begin position="1"/>
        <end position="28"/>
    </location>
</feature>
<comment type="caution">
    <text evidence="13">The sequence shown here is derived from an EMBL/GenBank/DDBJ whole genome shotgun (WGS) entry which is preliminary data.</text>
</comment>
<dbReference type="InterPro" id="IPR023996">
    <property type="entry name" value="TonB-dep_OMP_SusC/RagA"/>
</dbReference>
<evidence type="ECO:0000256" key="5">
    <source>
        <dbReference type="ARBA" id="ARBA00023077"/>
    </source>
</evidence>
<accession>A0AAW6I2Q6</accession>
<dbReference type="EMBL" id="JAQPYX010000090">
    <property type="protein sequence ID" value="MDC7150018.1"/>
    <property type="molecule type" value="Genomic_DNA"/>
</dbReference>
<dbReference type="PROSITE" id="PS52016">
    <property type="entry name" value="TONB_DEPENDENT_REC_3"/>
    <property type="match status" value="1"/>
</dbReference>
<dbReference type="InterPro" id="IPR012910">
    <property type="entry name" value="Plug_dom"/>
</dbReference>
<evidence type="ECO:0000259" key="11">
    <source>
        <dbReference type="Pfam" id="PF00593"/>
    </source>
</evidence>
<evidence type="ECO:0000313" key="14">
    <source>
        <dbReference type="Proteomes" id="UP001213646"/>
    </source>
</evidence>
<dbReference type="RefSeq" id="WP_195486426.1">
    <property type="nucleotide sequence ID" value="NZ_CAKWFF010000002.1"/>
</dbReference>
<evidence type="ECO:0000256" key="8">
    <source>
        <dbReference type="PROSITE-ProRule" id="PRU01360"/>
    </source>
</evidence>
<keyword evidence="4 8" id="KW-0812">Transmembrane</keyword>
<organism evidence="13 14">
    <name type="scientific">Parabacteroides johnsonii</name>
    <dbReference type="NCBI Taxonomy" id="387661"/>
    <lineage>
        <taxon>Bacteria</taxon>
        <taxon>Pseudomonadati</taxon>
        <taxon>Bacteroidota</taxon>
        <taxon>Bacteroidia</taxon>
        <taxon>Bacteroidales</taxon>
        <taxon>Tannerellaceae</taxon>
        <taxon>Parabacteroides</taxon>
    </lineage>
</organism>
<dbReference type="AlphaFoldDB" id="A0AAW6I2Q6"/>
<dbReference type="NCBIfam" id="TIGR04057">
    <property type="entry name" value="SusC_RagA_signa"/>
    <property type="match status" value="1"/>
</dbReference>
<dbReference type="InterPro" id="IPR008969">
    <property type="entry name" value="CarboxyPept-like_regulatory"/>
</dbReference>
<evidence type="ECO:0000256" key="6">
    <source>
        <dbReference type="ARBA" id="ARBA00023136"/>
    </source>
</evidence>
<feature type="domain" description="TonB-dependent receptor-like beta-barrel" evidence="11">
    <location>
        <begin position="441"/>
        <end position="823"/>
    </location>
</feature>
<protein>
    <submittedName>
        <fullName evidence="13">TonB-dependent receptor</fullName>
    </submittedName>
</protein>
<name>A0AAW6I2Q6_9BACT</name>
<dbReference type="InterPro" id="IPR037066">
    <property type="entry name" value="Plug_dom_sf"/>
</dbReference>
<dbReference type="SUPFAM" id="SSF56935">
    <property type="entry name" value="Porins"/>
    <property type="match status" value="1"/>
</dbReference>
<dbReference type="Pfam" id="PF00593">
    <property type="entry name" value="TonB_dep_Rec_b-barrel"/>
    <property type="match status" value="1"/>
</dbReference>
<dbReference type="GO" id="GO:0009279">
    <property type="term" value="C:cell outer membrane"/>
    <property type="evidence" value="ECO:0007669"/>
    <property type="project" value="UniProtKB-SubCell"/>
</dbReference>
<evidence type="ECO:0000256" key="3">
    <source>
        <dbReference type="ARBA" id="ARBA00022452"/>
    </source>
</evidence>
<reference evidence="13" key="1">
    <citation type="submission" date="2023-01" db="EMBL/GenBank/DDBJ databases">
        <title>Exploring GABA producing Bacteroides strains toward improving mental health.</title>
        <authorList>
            <person name="Yousuf B."/>
            <person name="Bouhlel N.E."/>
            <person name="Mottawea W."/>
            <person name="Hammami R."/>
        </authorList>
    </citation>
    <scope>NUCLEOTIDE SEQUENCE</scope>
    <source>
        <strain evidence="13">UO.H1047</strain>
    </source>
</reference>
<sequence length="1047" mass="118140">MRKQNLFFIIRINLISILLGLFTTQSFAQNITITGTVKDQSGEPLIGVNVMEKGTTNGSITDMDGKYSVSSTGKKTILVFSYIGYISQEIPAGNRKTINVTMKEDTEELEEVVVIGYGTAKKKDLTGAISRVKTEKLETEAPRSVQDLLRASASGLSISMATDAAGTADLQIRGKNSLKAGSSPLLVLDGVIYDGSLQDINPMDIENIDVLKDASSVAVYGAKAANGVVAITTKKGKTGKPVISFNANVGMVSNALLPKTVDGAGFIKFRQEYGESLMTEAEIAAQPGKFTDPRTLSTAGIDPLAWYNYDQKSPVSALPDEKTMIYKWLTRLNFKTIEMENYLNGIETDWDDVVFQTGLQQDYTVSISNRKEDFSYYWSLGYADREGVKVGDRYRNFRSRLNLESNVTSFLTVGVNAQFATRLGGYLAADVGQREHNSPFTTNDIDILDSPYRMYPSGDNNTKNPFFDNLYRDRRDINHDLNANLYAIVKLPFGLEYQMNFTPRYHWYEYMNHESSEHPEWAGDGGRSERKNEKTFNWQVDNIVRWKKEFGKDHRVEATFLANAEKGQWWQTVASNKLYSPSDILGFHNIGAGTAPSVSSNDTYKTGDALMGRLFYSFKDKYMLTASVRRDGYSAFGQMNPRATFPAVALGWVFTSEKFMEKTSDWLDYGKLRFSWGQNGNRDIGQYEALAQLNSGAYTYVDPNGNVYLTSQVYINRMPNSQLKWERTESYNIGLDFSLFGDKLSGSVETYMAESNDLLVNRSLPSILGYASVMANLGALTNRGFELSLNANLINHDNFAWNSSGTFSFNRRKIKHLYGDVEEVKDDNGNVIGYKEADDYENKWFIGHDTEQIWDYERDGVWQLGEEEEASKYGNKPGDFKYIDQNGDGVLDTKDKVFQGYYKTPRYYWSWRNEFTFFKNLSLSFMMYSHVGQYGTFNRAANTGGMYDRYTIVDIPRWTADNPTNDYARIGSTNKGSNYVKKTFVRMENITLSYSVPKHLLKKIAVQNMRFSLAVRNPFVITGWDFGDPEGGDTTLRTVNFGVNFTL</sequence>
<keyword evidence="2 8" id="KW-0813">Transport</keyword>
<keyword evidence="7 8" id="KW-0998">Cell outer membrane</keyword>
<dbReference type="Gene3D" id="2.170.130.10">
    <property type="entry name" value="TonB-dependent receptor, plug domain"/>
    <property type="match status" value="1"/>
</dbReference>
<dbReference type="NCBIfam" id="TIGR04056">
    <property type="entry name" value="OMP_RagA_SusC"/>
    <property type="match status" value="1"/>
</dbReference>
<evidence type="ECO:0000256" key="10">
    <source>
        <dbReference type="SAM" id="SignalP"/>
    </source>
</evidence>
<evidence type="ECO:0000256" key="4">
    <source>
        <dbReference type="ARBA" id="ARBA00022692"/>
    </source>
</evidence>
<evidence type="ECO:0000256" key="7">
    <source>
        <dbReference type="ARBA" id="ARBA00023237"/>
    </source>
</evidence>
<comment type="subcellular location">
    <subcellularLocation>
        <location evidence="1 8">Cell outer membrane</location>
        <topology evidence="1 8">Multi-pass membrane protein</topology>
    </subcellularLocation>
</comment>
<dbReference type="InterPro" id="IPR000531">
    <property type="entry name" value="Beta-barrel_TonB"/>
</dbReference>
<dbReference type="InterPro" id="IPR036942">
    <property type="entry name" value="Beta-barrel_TonB_sf"/>
</dbReference>
<evidence type="ECO:0000256" key="9">
    <source>
        <dbReference type="RuleBase" id="RU003357"/>
    </source>
</evidence>
<gene>
    <name evidence="13" type="ORF">PQG89_11340</name>
</gene>
<dbReference type="Pfam" id="PF13715">
    <property type="entry name" value="CarbopepD_reg_2"/>
    <property type="match status" value="1"/>
</dbReference>
<dbReference type="Pfam" id="PF07715">
    <property type="entry name" value="Plug"/>
    <property type="match status" value="1"/>
</dbReference>
<dbReference type="Gene3D" id="2.40.170.20">
    <property type="entry name" value="TonB-dependent receptor, beta-barrel domain"/>
    <property type="match status" value="1"/>
</dbReference>
<dbReference type="FunFam" id="2.60.40.1120:FF:000003">
    <property type="entry name" value="Outer membrane protein Omp121"/>
    <property type="match status" value="1"/>
</dbReference>
<evidence type="ECO:0000259" key="12">
    <source>
        <dbReference type="Pfam" id="PF07715"/>
    </source>
</evidence>
<proteinExistence type="inferred from homology"/>
<keyword evidence="3 8" id="KW-1134">Transmembrane beta strand</keyword>
<evidence type="ECO:0000256" key="2">
    <source>
        <dbReference type="ARBA" id="ARBA00022448"/>
    </source>
</evidence>
<dbReference type="InterPro" id="IPR039426">
    <property type="entry name" value="TonB-dep_rcpt-like"/>
</dbReference>
<evidence type="ECO:0000256" key="1">
    <source>
        <dbReference type="ARBA" id="ARBA00004571"/>
    </source>
</evidence>
<feature type="domain" description="TonB-dependent receptor plug" evidence="12">
    <location>
        <begin position="121"/>
        <end position="228"/>
    </location>
</feature>
<keyword evidence="5 9" id="KW-0798">TonB box</keyword>